<protein>
    <recommendedName>
        <fullName evidence="3">Co-chaperone DjlA N-terminal domain-containing protein</fullName>
    </recommendedName>
</protein>
<comment type="caution">
    <text evidence="1">The sequence shown here is derived from an EMBL/GenBank/DDBJ whole genome shotgun (WGS) entry which is preliminary data.</text>
</comment>
<evidence type="ECO:0000313" key="1">
    <source>
        <dbReference type="EMBL" id="MFD1096287.1"/>
    </source>
</evidence>
<evidence type="ECO:0008006" key="3">
    <source>
        <dbReference type="Google" id="ProtNLM"/>
    </source>
</evidence>
<name>A0ABW3NUT1_9FLAO</name>
<evidence type="ECO:0000313" key="2">
    <source>
        <dbReference type="Proteomes" id="UP001597131"/>
    </source>
</evidence>
<reference evidence="2" key="1">
    <citation type="journal article" date="2019" name="Int. J. Syst. Evol. Microbiol.">
        <title>The Global Catalogue of Microorganisms (GCM) 10K type strain sequencing project: providing services to taxonomists for standard genome sequencing and annotation.</title>
        <authorList>
            <consortium name="The Broad Institute Genomics Platform"/>
            <consortium name="The Broad Institute Genome Sequencing Center for Infectious Disease"/>
            <person name="Wu L."/>
            <person name="Ma J."/>
        </authorList>
    </citation>
    <scope>NUCLEOTIDE SEQUENCE [LARGE SCALE GENOMIC DNA]</scope>
    <source>
        <strain evidence="2">CCUG 64793</strain>
    </source>
</reference>
<dbReference type="EMBL" id="JBHTLI010000002">
    <property type="protein sequence ID" value="MFD1096287.1"/>
    <property type="molecule type" value="Genomic_DNA"/>
</dbReference>
<dbReference type="Proteomes" id="UP001597131">
    <property type="component" value="Unassembled WGS sequence"/>
</dbReference>
<organism evidence="1 2">
    <name type="scientific">Salegentibacter chungangensis</name>
    <dbReference type="NCBI Taxonomy" id="1335724"/>
    <lineage>
        <taxon>Bacteria</taxon>
        <taxon>Pseudomonadati</taxon>
        <taxon>Bacteroidota</taxon>
        <taxon>Flavobacteriia</taxon>
        <taxon>Flavobacteriales</taxon>
        <taxon>Flavobacteriaceae</taxon>
        <taxon>Salegentibacter</taxon>
    </lineage>
</organism>
<dbReference type="RefSeq" id="WP_380745789.1">
    <property type="nucleotide sequence ID" value="NZ_JBHTLI010000002.1"/>
</dbReference>
<sequence length="136" mass="15728">MKKLPSTYAAEKFYENLGKLFYAIAAADKVVREQEVKSLKKIVKTKWLGLEGSMDEFGTDEAYQMEVMLDWLEDNRPDANEAFNEFKDYKMEHEQLFDQEVNKLIWKTADAIASSFAGKNKSELIMLSKLKSILQT</sequence>
<gene>
    <name evidence="1" type="ORF">ACFQ3Q_11045</name>
</gene>
<keyword evidence="2" id="KW-1185">Reference proteome</keyword>
<proteinExistence type="predicted"/>
<accession>A0ABW3NUT1</accession>